<dbReference type="InterPro" id="IPR036282">
    <property type="entry name" value="Glutathione-S-Trfase_C_sf"/>
</dbReference>
<reference evidence="2 3" key="1">
    <citation type="submission" date="2024-06" db="EMBL/GenBank/DDBJ databases">
        <title>Sorghum-associated microbial communities from plants grown in Nebraska, USA.</title>
        <authorList>
            <person name="Schachtman D."/>
        </authorList>
    </citation>
    <scope>NUCLEOTIDE SEQUENCE [LARGE SCALE GENOMIC DNA]</scope>
    <source>
        <strain evidence="2 3">2709</strain>
    </source>
</reference>
<protein>
    <submittedName>
        <fullName evidence="2">Glutathione S-transferase</fullName>
    </submittedName>
</protein>
<accession>A0ABV2Q5D0</accession>
<evidence type="ECO:0000313" key="3">
    <source>
        <dbReference type="Proteomes" id="UP001549320"/>
    </source>
</evidence>
<dbReference type="Gene3D" id="1.20.1050.10">
    <property type="match status" value="1"/>
</dbReference>
<evidence type="ECO:0000259" key="1">
    <source>
        <dbReference type="Pfam" id="PF13417"/>
    </source>
</evidence>
<feature type="domain" description="GST N-terminal" evidence="1">
    <location>
        <begin position="26"/>
        <end position="101"/>
    </location>
</feature>
<organism evidence="2 3">
    <name type="scientific">Ottowia thiooxydans</name>
    <dbReference type="NCBI Taxonomy" id="219182"/>
    <lineage>
        <taxon>Bacteria</taxon>
        <taxon>Pseudomonadati</taxon>
        <taxon>Pseudomonadota</taxon>
        <taxon>Betaproteobacteria</taxon>
        <taxon>Burkholderiales</taxon>
        <taxon>Comamonadaceae</taxon>
        <taxon>Ottowia</taxon>
    </lineage>
</organism>
<dbReference type="SUPFAM" id="SSF47616">
    <property type="entry name" value="GST C-terminal domain-like"/>
    <property type="match status" value="1"/>
</dbReference>
<sequence length="361" mass="40665">MAMPKEAPEHGRRDSAEHPMESLLLKGAPGSPYTRKMLALLRFRRIPYRVVVPESPQLAGLPVAKVDLQPTFYLPGQQGELEAVTDSTPLLRRFETEYEGRHARPDDAVLALLDSILEDYADEWLTKALFHYRWHFAADRKRAGNIQPRWRRLTASDEQMAQISAGFIERQVERLRFVGSSPSTAAIIERSYQRFLGLFEDRLRNAPFLFGTRPAAADFAFYGQLSQLALSDPTPSALTLELAPRVYAWVGLMDDLSGCEPLEDGWGTREQLPSALGEILKEAGRIYVPVMLANARAVLKKTSSFSLDIEGACWTQNTFPYQAKCLTWLREEFKALTPADQALTRQLLSEFGCAALMDEQI</sequence>
<dbReference type="InterPro" id="IPR050931">
    <property type="entry name" value="Mito_Protein_Transport_Metaxin"/>
</dbReference>
<comment type="caution">
    <text evidence="2">The sequence shown here is derived from an EMBL/GenBank/DDBJ whole genome shotgun (WGS) entry which is preliminary data.</text>
</comment>
<dbReference type="RefSeq" id="WP_354442196.1">
    <property type="nucleotide sequence ID" value="NZ_JBEPSH010000002.1"/>
</dbReference>
<dbReference type="PANTHER" id="PTHR12289">
    <property type="entry name" value="METAXIN RELATED"/>
    <property type="match status" value="1"/>
</dbReference>
<name>A0ABV2Q5D0_9BURK</name>
<gene>
    <name evidence="2" type="ORF">ABIE13_001333</name>
</gene>
<dbReference type="EMBL" id="JBEPSH010000002">
    <property type="protein sequence ID" value="MET4576233.1"/>
    <property type="molecule type" value="Genomic_DNA"/>
</dbReference>
<dbReference type="Proteomes" id="UP001549320">
    <property type="component" value="Unassembled WGS sequence"/>
</dbReference>
<dbReference type="PANTHER" id="PTHR12289:SF67">
    <property type="match status" value="1"/>
</dbReference>
<proteinExistence type="predicted"/>
<evidence type="ECO:0000313" key="2">
    <source>
        <dbReference type="EMBL" id="MET4576233.1"/>
    </source>
</evidence>
<dbReference type="InterPro" id="IPR004045">
    <property type="entry name" value="Glutathione_S-Trfase_N"/>
</dbReference>
<dbReference type="Pfam" id="PF13410">
    <property type="entry name" value="GST_C_2"/>
    <property type="match status" value="1"/>
</dbReference>
<dbReference type="Pfam" id="PF13417">
    <property type="entry name" value="GST_N_3"/>
    <property type="match status" value="1"/>
</dbReference>
<keyword evidence="3" id="KW-1185">Reference proteome</keyword>